<keyword evidence="3 10" id="KW-0813">Transport</keyword>
<evidence type="ECO:0000256" key="9">
    <source>
        <dbReference type="ARBA" id="ARBA00023237"/>
    </source>
</evidence>
<evidence type="ECO:0000256" key="3">
    <source>
        <dbReference type="ARBA" id="ARBA00022448"/>
    </source>
</evidence>
<evidence type="ECO:0000313" key="17">
    <source>
        <dbReference type="Proteomes" id="UP000218437"/>
    </source>
</evidence>
<keyword evidence="5 10" id="KW-0812">Transmembrane</keyword>
<dbReference type="InterPro" id="IPR000531">
    <property type="entry name" value="Beta-barrel_TonB"/>
</dbReference>
<dbReference type="SUPFAM" id="SSF56935">
    <property type="entry name" value="Porins"/>
    <property type="match status" value="1"/>
</dbReference>
<evidence type="ECO:0000256" key="4">
    <source>
        <dbReference type="ARBA" id="ARBA00022452"/>
    </source>
</evidence>
<feature type="domain" description="TonB-dependent receptor plug" evidence="15">
    <location>
        <begin position="62"/>
        <end position="181"/>
    </location>
</feature>
<protein>
    <submittedName>
        <fullName evidence="16">TonB-dependent receptor</fullName>
    </submittedName>
</protein>
<evidence type="ECO:0000259" key="15">
    <source>
        <dbReference type="Pfam" id="PF07715"/>
    </source>
</evidence>
<feature type="chain" id="PRO_5012064086" evidence="13">
    <location>
        <begin position="36"/>
        <end position="807"/>
    </location>
</feature>
<dbReference type="GO" id="GO:0009279">
    <property type="term" value="C:cell outer membrane"/>
    <property type="evidence" value="ECO:0007669"/>
    <property type="project" value="UniProtKB-SubCell"/>
</dbReference>
<keyword evidence="9 10" id="KW-0998">Cell outer membrane</keyword>
<dbReference type="InterPro" id="IPR012910">
    <property type="entry name" value="Plug_dom"/>
</dbReference>
<dbReference type="InterPro" id="IPR039426">
    <property type="entry name" value="TonB-dep_rcpt-like"/>
</dbReference>
<dbReference type="PANTHER" id="PTHR47234">
    <property type="match status" value="1"/>
</dbReference>
<keyword evidence="17" id="KW-1185">Reference proteome</keyword>
<evidence type="ECO:0000313" key="16">
    <source>
        <dbReference type="EMBL" id="ATD62821.1"/>
    </source>
</evidence>
<keyword evidence="8 16" id="KW-0675">Receptor</keyword>
<dbReference type="Proteomes" id="UP000218437">
    <property type="component" value="Chromosome"/>
</dbReference>
<keyword evidence="6 11" id="KW-0798">TonB box</keyword>
<evidence type="ECO:0000256" key="11">
    <source>
        <dbReference type="RuleBase" id="RU003357"/>
    </source>
</evidence>
<dbReference type="InterPro" id="IPR036942">
    <property type="entry name" value="Beta-barrel_TonB_sf"/>
</dbReference>
<evidence type="ECO:0000256" key="12">
    <source>
        <dbReference type="SAM" id="MobiDB-lite"/>
    </source>
</evidence>
<dbReference type="Pfam" id="PF00593">
    <property type="entry name" value="TonB_dep_Rec_b-barrel"/>
    <property type="match status" value="1"/>
</dbReference>
<accession>A0A290X104</accession>
<dbReference type="Pfam" id="PF07715">
    <property type="entry name" value="Plug"/>
    <property type="match status" value="1"/>
</dbReference>
<evidence type="ECO:0000256" key="13">
    <source>
        <dbReference type="SAM" id="SignalP"/>
    </source>
</evidence>
<organism evidence="16 17">
    <name type="scientific">Janthinobacterium svalbardensis</name>
    <dbReference type="NCBI Taxonomy" id="368607"/>
    <lineage>
        <taxon>Bacteria</taxon>
        <taxon>Pseudomonadati</taxon>
        <taxon>Pseudomonadota</taxon>
        <taxon>Betaproteobacteria</taxon>
        <taxon>Burkholderiales</taxon>
        <taxon>Oxalobacteraceae</taxon>
        <taxon>Janthinobacterium</taxon>
    </lineage>
</organism>
<dbReference type="InterPro" id="IPR037066">
    <property type="entry name" value="Plug_dom_sf"/>
</dbReference>
<dbReference type="EMBL" id="CP023422">
    <property type="protein sequence ID" value="ATD62821.1"/>
    <property type="molecule type" value="Genomic_DNA"/>
</dbReference>
<dbReference type="CDD" id="cd01347">
    <property type="entry name" value="ligand_gated_channel"/>
    <property type="match status" value="1"/>
</dbReference>
<keyword evidence="13" id="KW-0732">Signal</keyword>
<keyword evidence="4 10" id="KW-1134">Transmembrane beta strand</keyword>
<proteinExistence type="inferred from homology"/>
<feature type="domain" description="TonB-dependent receptor-like beta-barrel" evidence="14">
    <location>
        <begin position="293"/>
        <end position="764"/>
    </location>
</feature>
<comment type="similarity">
    <text evidence="2 10 11">Belongs to the TonB-dependent receptor family.</text>
</comment>
<keyword evidence="7 10" id="KW-0472">Membrane</keyword>
<evidence type="ECO:0000256" key="5">
    <source>
        <dbReference type="ARBA" id="ARBA00022692"/>
    </source>
</evidence>
<feature type="signal peptide" evidence="13">
    <location>
        <begin position="1"/>
        <end position="35"/>
    </location>
</feature>
<gene>
    <name evidence="16" type="ORF">CNX70_23755</name>
</gene>
<dbReference type="RefSeq" id="WP_096237557.1">
    <property type="nucleotide sequence ID" value="NZ_CP023422.1"/>
</dbReference>
<evidence type="ECO:0000256" key="8">
    <source>
        <dbReference type="ARBA" id="ARBA00023170"/>
    </source>
</evidence>
<dbReference type="PANTHER" id="PTHR47234:SF3">
    <property type="entry name" value="SECRETIN_TONB SHORT N-TERMINAL DOMAIN-CONTAINING PROTEIN"/>
    <property type="match status" value="1"/>
</dbReference>
<dbReference type="PROSITE" id="PS52016">
    <property type="entry name" value="TONB_DEPENDENT_REC_3"/>
    <property type="match status" value="1"/>
</dbReference>
<dbReference type="KEGG" id="jsv:CNX70_23755"/>
<dbReference type="Gene3D" id="2.40.170.20">
    <property type="entry name" value="TonB-dependent receptor, beta-barrel domain"/>
    <property type="match status" value="1"/>
</dbReference>
<evidence type="ECO:0000259" key="14">
    <source>
        <dbReference type="Pfam" id="PF00593"/>
    </source>
</evidence>
<reference evidence="16 17" key="1">
    <citation type="submission" date="2017-09" db="EMBL/GenBank/DDBJ databases">
        <title>Complete genome sequence of Janthinobacterium svalbardensis PAMC 27463.</title>
        <authorList>
            <person name="Cho Y.-J."/>
            <person name="Cho A."/>
            <person name="Kim O.-S."/>
            <person name="Lee J.-I."/>
        </authorList>
    </citation>
    <scope>NUCLEOTIDE SEQUENCE [LARGE SCALE GENOMIC DNA]</scope>
    <source>
        <strain evidence="16 17">PAMC 27463</strain>
    </source>
</reference>
<evidence type="ECO:0000256" key="7">
    <source>
        <dbReference type="ARBA" id="ARBA00023136"/>
    </source>
</evidence>
<sequence length="807" mass="87033">MSSSTARSQLPALPVKTVLAASLIACFSLPMHVQAQQELPAEGELQSVVVTGTFAKNRRTIDSESPIDILTSRDLQSTGSGELATVLARLLPSLNFARATGADASDAVRPAQLRGLSPDQTLVLVNGKRRYTSAVVNVNGSLGRGSAPVDLNAIPLAAIDHVEVLRDGAAAQYGSDAIAGVINIILKKGAAGGDIEVGYGQTQERDGKQKSIKGSAGFALGDDGWVRVSAEVAERDPTNRAGADFRNPLEPRYGKVNQRYGDPESKPATVFINSEYHINDDVDWYAFGNYGKRDTSAAATWRTALIADPNNSKLFVQRTPLFPEGFLPLQNSTLTDQSIVTGLRGEAAGWRWDASINYGSNKFELDLDNTVNQSLGAASPTHFYAGSLKNEQTVLNLDAAREFPVSYFTGPLTVAVGAEARHEKYSIGAGDAASYTGGGSQGFAGFRPANAGSHSRHNESIYVNLEAEATKNLSGGVALRHERYSDFGSTTSAKGSARYSFTDALSLRGTVSSGFRAPSLAQQYYTITTTNFQVINGNNTAIETGTFAVNTPQARSLGAQDLKPEKARNYSLGLQFQPTRNFTTTVDAYRIDIDNRILFSANLVLNNALKNILAAQGTPVGSGRYFTNAVDTRTEGVDIVSTYRIDLQEKDRLDLTVAYNHNKSTVQKIADNPAILTANNLKLIDRQSIDRITVASPKDKFSLAADYGFGIWNVHGLVTRYGSFTVPQNDVKLDQTYDPQWVLDVSGSVKLGKNWRLVAGIDNVTNRYPAQVTSNGNLNVNGTQPYSIFAPNGFNGRYYYAKAGYSW</sequence>
<evidence type="ECO:0000256" key="2">
    <source>
        <dbReference type="ARBA" id="ARBA00009810"/>
    </source>
</evidence>
<evidence type="ECO:0000256" key="6">
    <source>
        <dbReference type="ARBA" id="ARBA00023077"/>
    </source>
</evidence>
<dbReference type="AlphaFoldDB" id="A0A290X104"/>
<comment type="subcellular location">
    <subcellularLocation>
        <location evidence="1 10">Cell outer membrane</location>
        <topology evidence="1 10">Multi-pass membrane protein</topology>
    </subcellularLocation>
</comment>
<evidence type="ECO:0000256" key="1">
    <source>
        <dbReference type="ARBA" id="ARBA00004571"/>
    </source>
</evidence>
<dbReference type="Gene3D" id="2.170.130.10">
    <property type="entry name" value="TonB-dependent receptor, plug domain"/>
    <property type="match status" value="1"/>
</dbReference>
<feature type="region of interest" description="Disordered" evidence="12">
    <location>
        <begin position="239"/>
        <end position="260"/>
    </location>
</feature>
<name>A0A290X104_9BURK</name>
<evidence type="ECO:0000256" key="10">
    <source>
        <dbReference type="PROSITE-ProRule" id="PRU01360"/>
    </source>
</evidence>